<evidence type="ECO:0000256" key="3">
    <source>
        <dbReference type="ARBA" id="ARBA00022801"/>
    </source>
</evidence>
<keyword evidence="14" id="KW-0472">Membrane</keyword>
<dbReference type="GO" id="GO:0006508">
    <property type="term" value="P:proteolysis"/>
    <property type="evidence" value="ECO:0007669"/>
    <property type="project" value="UniProtKB-KW"/>
</dbReference>
<feature type="binding site" evidence="12">
    <location>
        <begin position="249"/>
        <end position="252"/>
    </location>
    <ligand>
        <name>substrate</name>
    </ligand>
</feature>
<feature type="transmembrane region" description="Helical" evidence="14">
    <location>
        <begin position="12"/>
        <end position="32"/>
    </location>
</feature>
<dbReference type="GO" id="GO:0005764">
    <property type="term" value="C:lysosome"/>
    <property type="evidence" value="ECO:0007669"/>
    <property type="project" value="TreeGrafter"/>
</dbReference>
<evidence type="ECO:0000313" key="15">
    <source>
        <dbReference type="EMBL" id="JAS57841.1"/>
    </source>
</evidence>
<dbReference type="Pfam" id="PF01112">
    <property type="entry name" value="Asparaginase_2"/>
    <property type="match status" value="1"/>
</dbReference>
<evidence type="ECO:0000256" key="7">
    <source>
        <dbReference type="ARBA" id="ARBA00066729"/>
    </source>
</evidence>
<evidence type="ECO:0000256" key="11">
    <source>
        <dbReference type="PIRSR" id="PIRSR600246-1"/>
    </source>
</evidence>
<evidence type="ECO:0000256" key="2">
    <source>
        <dbReference type="ARBA" id="ARBA00022670"/>
    </source>
</evidence>
<evidence type="ECO:0000256" key="5">
    <source>
        <dbReference type="ARBA" id="ARBA00050421"/>
    </source>
</evidence>
<accession>A0A1B6G619</accession>
<proteinExistence type="inferred from homology"/>
<evidence type="ECO:0000256" key="10">
    <source>
        <dbReference type="ARBA" id="ARBA00080645"/>
    </source>
</evidence>
<dbReference type="PANTHER" id="PTHR10188:SF6">
    <property type="entry name" value="N(4)-(BETA-N-ACETYLGLUCOSAMINYL)-L-ASPARAGINASE"/>
    <property type="match status" value="1"/>
</dbReference>
<comment type="catalytic activity">
    <reaction evidence="5">
        <text>N(4)-(beta-N-acetyl-D-glucosaminyl)-L-asparagine + H2O = N-acetyl-beta-D-glucosaminylamine + L-aspartate + H(+)</text>
        <dbReference type="Rhea" id="RHEA:11544"/>
        <dbReference type="ChEBI" id="CHEBI:15377"/>
        <dbReference type="ChEBI" id="CHEBI:15378"/>
        <dbReference type="ChEBI" id="CHEBI:15947"/>
        <dbReference type="ChEBI" id="CHEBI:29991"/>
        <dbReference type="ChEBI" id="CHEBI:58080"/>
        <dbReference type="EC" id="3.5.1.26"/>
    </reaction>
</comment>
<dbReference type="CDD" id="cd04513">
    <property type="entry name" value="Glycosylasparaginase"/>
    <property type="match status" value="1"/>
</dbReference>
<keyword evidence="2" id="KW-0645">Protease</keyword>
<evidence type="ECO:0000256" key="1">
    <source>
        <dbReference type="ARBA" id="ARBA00010872"/>
    </source>
</evidence>
<dbReference type="Gene3D" id="3.60.20.30">
    <property type="entry name" value="(Glycosyl)asparaginase"/>
    <property type="match status" value="1"/>
</dbReference>
<evidence type="ECO:0000256" key="13">
    <source>
        <dbReference type="PIRSR" id="PIRSR600246-3"/>
    </source>
</evidence>
<feature type="site" description="Cleavage; by autolysis" evidence="13">
    <location>
        <begin position="220"/>
        <end position="221"/>
    </location>
</feature>
<evidence type="ECO:0000256" key="9">
    <source>
        <dbReference type="ARBA" id="ARBA00079301"/>
    </source>
</evidence>
<dbReference type="GO" id="GO:0003948">
    <property type="term" value="F:N4-(beta-N-acetylglucosaminyl)-L-asparaginase activity"/>
    <property type="evidence" value="ECO:0007669"/>
    <property type="project" value="UniProtKB-EC"/>
</dbReference>
<evidence type="ECO:0000256" key="8">
    <source>
        <dbReference type="ARBA" id="ARBA00078726"/>
    </source>
</evidence>
<reference evidence="15" key="1">
    <citation type="submission" date="2015-11" db="EMBL/GenBank/DDBJ databases">
        <title>De novo transcriptome assembly of four potential Pierce s Disease insect vectors from Arizona vineyards.</title>
        <authorList>
            <person name="Tassone E.E."/>
        </authorList>
    </citation>
    <scope>NUCLEOTIDE SEQUENCE</scope>
</reference>
<dbReference type="EC" id="3.5.1.26" evidence="7"/>
<name>A0A1B6G619_9HEMI</name>
<dbReference type="SUPFAM" id="SSF56235">
    <property type="entry name" value="N-terminal nucleophile aminohydrolases (Ntn hydrolases)"/>
    <property type="match status" value="1"/>
</dbReference>
<sequence>MRSSASCNCVCYFLSLVGLGFLCVAVVNIFIFETLLTDGSTRRGLPLAINTWPFTNATATAWDAVYRQNLSAIDAVELGCSVCEREQCDFTVGYGGSPDEDGETTLDAFIMDGVTMNIGAVGALRGIKSAISVARRVLENTRHSILVGELATQFALQMGFHKENLTTAQSQQMWKNWQSNRCQPNYWTDVEPDPSQQCGPYHPLPSVKTITNDQIKYSHDTISMVALDRQGRVAVGTSSNGANHKIPGRVGDAPLVGAGGYADGTVGAAACTGDGDVMMRFLPSFLAVEEMRHGSSPEEAAKIAISRIAKYYPTFSGAIITVNIQGDYAASCHGLDSFPYSVHNPQYPSGVVLRTSCI</sequence>
<gene>
    <name evidence="15" type="ORF">g.23929</name>
</gene>
<protein>
    <recommendedName>
        <fullName evidence="7">N(4)-(beta-N-acetylglucosaminyl)-L-asparaginase</fullName>
        <ecNumber evidence="7">3.5.1.26</ecNumber>
    </recommendedName>
    <alternativeName>
        <fullName evidence="9">Aspartylglucosaminidase</fullName>
    </alternativeName>
    <alternativeName>
        <fullName evidence="8">Glycosylasparaginase</fullName>
    </alternativeName>
    <alternativeName>
        <fullName evidence="10">N4-(N-acetyl-beta-glucosaminyl)-L-asparagine amidase</fullName>
    </alternativeName>
</protein>
<keyword evidence="3" id="KW-0378">Hydrolase</keyword>
<dbReference type="PANTHER" id="PTHR10188">
    <property type="entry name" value="L-ASPARAGINASE"/>
    <property type="match status" value="1"/>
</dbReference>
<dbReference type="InterPro" id="IPR029055">
    <property type="entry name" value="Ntn_hydrolases_N"/>
</dbReference>
<dbReference type="InterPro" id="IPR000246">
    <property type="entry name" value="Peptidase_T2"/>
</dbReference>
<evidence type="ECO:0000256" key="4">
    <source>
        <dbReference type="ARBA" id="ARBA00022813"/>
    </source>
</evidence>
<evidence type="ECO:0000256" key="14">
    <source>
        <dbReference type="SAM" id="Phobius"/>
    </source>
</evidence>
<evidence type="ECO:0000256" key="12">
    <source>
        <dbReference type="PIRSR" id="PIRSR600246-2"/>
    </source>
</evidence>
<dbReference type="AlphaFoldDB" id="A0A1B6G619"/>
<feature type="binding site" evidence="12">
    <location>
        <begin position="272"/>
        <end position="275"/>
    </location>
    <ligand>
        <name>substrate</name>
    </ligand>
</feature>
<comment type="similarity">
    <text evidence="1">Belongs to the Ntn-hydrolase family.</text>
</comment>
<evidence type="ECO:0000256" key="6">
    <source>
        <dbReference type="ARBA" id="ARBA00053295"/>
    </source>
</evidence>
<keyword evidence="14" id="KW-0812">Transmembrane</keyword>
<keyword evidence="14" id="KW-1133">Transmembrane helix</keyword>
<keyword evidence="4" id="KW-0068">Autocatalytic cleavage</keyword>
<dbReference type="FunFam" id="3.60.20.30:FF:000003">
    <property type="entry name" value="N(4)-(Beta-N-acetylglucosaminyl)-L-asparaginase isoform X1"/>
    <property type="match status" value="1"/>
</dbReference>
<dbReference type="GO" id="GO:0008233">
    <property type="term" value="F:peptidase activity"/>
    <property type="evidence" value="ECO:0007669"/>
    <property type="project" value="UniProtKB-KW"/>
</dbReference>
<organism evidence="15">
    <name type="scientific">Cuerna arida</name>
    <dbReference type="NCBI Taxonomy" id="1464854"/>
    <lineage>
        <taxon>Eukaryota</taxon>
        <taxon>Metazoa</taxon>
        <taxon>Ecdysozoa</taxon>
        <taxon>Arthropoda</taxon>
        <taxon>Hexapoda</taxon>
        <taxon>Insecta</taxon>
        <taxon>Pterygota</taxon>
        <taxon>Neoptera</taxon>
        <taxon>Paraneoptera</taxon>
        <taxon>Hemiptera</taxon>
        <taxon>Auchenorrhyncha</taxon>
        <taxon>Membracoidea</taxon>
        <taxon>Cicadellidae</taxon>
        <taxon>Cicadellinae</taxon>
        <taxon>Proconiini</taxon>
        <taxon>Cuerna</taxon>
    </lineage>
</organism>
<feature type="active site" description="Nucleophile" evidence="11">
    <location>
        <position position="221"/>
    </location>
</feature>
<comment type="function">
    <text evidence="6">Cleaves the GlcNAc-Asn bond which joins oligosaccharides to the peptide of asparagine-linked glycoproteins.</text>
</comment>
<dbReference type="EMBL" id="GECZ01011928">
    <property type="protein sequence ID" value="JAS57841.1"/>
    <property type="molecule type" value="Transcribed_RNA"/>
</dbReference>